<protein>
    <recommendedName>
        <fullName evidence="6">Transmembrane protein 198</fullName>
    </recommendedName>
</protein>
<evidence type="ECO:0000313" key="10">
    <source>
        <dbReference type="EMBL" id="OLY84839.1"/>
    </source>
</evidence>
<comment type="caution">
    <text evidence="10">The sequence shown here is derived from an EMBL/GenBank/DDBJ whole genome shotgun (WGS) entry which is preliminary data.</text>
</comment>
<dbReference type="PANTHER" id="PTHR31247:SF5">
    <property type="entry name" value="DUF4203 DOMAIN-CONTAINING PROTEIN"/>
    <property type="match status" value="1"/>
</dbReference>
<evidence type="ECO:0000256" key="8">
    <source>
        <dbReference type="SAM" id="SignalP"/>
    </source>
</evidence>
<feature type="chain" id="PRO_5012322305" description="Transmembrane protein 198" evidence="8">
    <location>
        <begin position="19"/>
        <end position="244"/>
    </location>
</feature>
<evidence type="ECO:0000256" key="2">
    <source>
        <dbReference type="ARBA" id="ARBA00006244"/>
    </source>
</evidence>
<feature type="transmembrane region" description="Helical" evidence="7">
    <location>
        <begin position="38"/>
        <end position="57"/>
    </location>
</feature>
<keyword evidence="3 7" id="KW-0812">Transmembrane</keyword>
<dbReference type="InterPro" id="IPR040236">
    <property type="entry name" value="TMEM198"/>
</dbReference>
<dbReference type="STRING" id="133383.A0A1R0H6S2"/>
<dbReference type="InterPro" id="IPR025256">
    <property type="entry name" value="TM7S3/TM198-like_dom"/>
</dbReference>
<evidence type="ECO:0000313" key="11">
    <source>
        <dbReference type="Proteomes" id="UP000187455"/>
    </source>
</evidence>
<reference evidence="10 11" key="1">
    <citation type="journal article" date="2016" name="Mol. Biol. Evol.">
        <title>Genome-Wide Survey of Gut Fungi (Harpellales) Reveals the First Horizontally Transferred Ubiquitin Gene from a Mosquito Host.</title>
        <authorList>
            <person name="Wang Y."/>
            <person name="White M.M."/>
            <person name="Kvist S."/>
            <person name="Moncalvo J.M."/>
        </authorList>
    </citation>
    <scope>NUCLEOTIDE SEQUENCE [LARGE SCALE GENOMIC DNA]</scope>
    <source>
        <strain evidence="10 11">ALG-7-W6</strain>
    </source>
</reference>
<evidence type="ECO:0000259" key="9">
    <source>
        <dbReference type="Pfam" id="PF13886"/>
    </source>
</evidence>
<gene>
    <name evidence="10" type="ORF">AYI68_g994</name>
</gene>
<dbReference type="AlphaFoldDB" id="A0A1R0H6S2"/>
<dbReference type="PANTHER" id="PTHR31247">
    <property type="entry name" value="TRANSMEMBRANE PROTEIN 198 FAMILY MEMBER"/>
    <property type="match status" value="1"/>
</dbReference>
<comment type="subcellular location">
    <subcellularLocation>
        <location evidence="1">Membrane</location>
        <topology evidence="1">Multi-pass membrane protein</topology>
    </subcellularLocation>
</comment>
<feature type="transmembrane region" description="Helical" evidence="7">
    <location>
        <begin position="182"/>
        <end position="199"/>
    </location>
</feature>
<proteinExistence type="inferred from homology"/>
<keyword evidence="8" id="KW-0732">Signal</keyword>
<dbReference type="Pfam" id="PF13886">
    <property type="entry name" value="TM7S3_TM198"/>
    <property type="match status" value="1"/>
</dbReference>
<organism evidence="10 11">
    <name type="scientific">Smittium mucronatum</name>
    <dbReference type="NCBI Taxonomy" id="133383"/>
    <lineage>
        <taxon>Eukaryota</taxon>
        <taxon>Fungi</taxon>
        <taxon>Fungi incertae sedis</taxon>
        <taxon>Zoopagomycota</taxon>
        <taxon>Kickxellomycotina</taxon>
        <taxon>Harpellomycetes</taxon>
        <taxon>Harpellales</taxon>
        <taxon>Legeriomycetaceae</taxon>
        <taxon>Smittium</taxon>
    </lineage>
</organism>
<feature type="transmembrane region" description="Helical" evidence="7">
    <location>
        <begin position="97"/>
        <end position="118"/>
    </location>
</feature>
<dbReference type="Proteomes" id="UP000187455">
    <property type="component" value="Unassembled WGS sequence"/>
</dbReference>
<accession>A0A1R0H6S2</accession>
<evidence type="ECO:0000256" key="6">
    <source>
        <dbReference type="ARBA" id="ARBA00049737"/>
    </source>
</evidence>
<name>A0A1R0H6S2_9FUNG</name>
<keyword evidence="5 7" id="KW-0472">Membrane</keyword>
<evidence type="ECO:0000256" key="5">
    <source>
        <dbReference type="ARBA" id="ARBA00023136"/>
    </source>
</evidence>
<evidence type="ECO:0000256" key="4">
    <source>
        <dbReference type="ARBA" id="ARBA00022989"/>
    </source>
</evidence>
<feature type="transmembrane region" description="Helical" evidence="7">
    <location>
        <begin position="64"/>
        <end position="85"/>
    </location>
</feature>
<feature type="transmembrane region" description="Helical" evidence="7">
    <location>
        <begin position="149"/>
        <end position="170"/>
    </location>
</feature>
<feature type="signal peptide" evidence="8">
    <location>
        <begin position="1"/>
        <end position="18"/>
    </location>
</feature>
<sequence>MSLLHLLFYFLFSALTNAQNISINGSNDIIFSKGTVDASGIVAGIILIVFGFIFTFFGRKLVKVLIFLAGVCFVGIFVLYAEYKIRAPQDGESTRTLIYFIVALAIGCIGGFVCLFLYKVGIFLVGALGGFALANFILTFSSSGIFSQTYARIIFIVVLAAIGGVITLFIERPAIIIGSSAYGSYISFVGIDCFARTGFKESILLVVYGSQSIKGRPAGVYGMLAGTVVLAIMGMLVQFKTTKN</sequence>
<evidence type="ECO:0000256" key="3">
    <source>
        <dbReference type="ARBA" id="ARBA00022692"/>
    </source>
</evidence>
<keyword evidence="11" id="KW-1185">Reference proteome</keyword>
<comment type="similarity">
    <text evidence="2">Belongs to the TMEM198 family.</text>
</comment>
<dbReference type="OrthoDB" id="102260at2759"/>
<evidence type="ECO:0000256" key="7">
    <source>
        <dbReference type="SAM" id="Phobius"/>
    </source>
</evidence>
<keyword evidence="4 7" id="KW-1133">Transmembrane helix</keyword>
<dbReference type="GO" id="GO:0005886">
    <property type="term" value="C:plasma membrane"/>
    <property type="evidence" value="ECO:0007669"/>
    <property type="project" value="TreeGrafter"/>
</dbReference>
<feature type="domain" description="TM7S3/TM198-like" evidence="9">
    <location>
        <begin position="44"/>
        <end position="239"/>
    </location>
</feature>
<evidence type="ECO:0000256" key="1">
    <source>
        <dbReference type="ARBA" id="ARBA00004141"/>
    </source>
</evidence>
<feature type="transmembrane region" description="Helical" evidence="7">
    <location>
        <begin position="219"/>
        <end position="239"/>
    </location>
</feature>
<feature type="transmembrane region" description="Helical" evidence="7">
    <location>
        <begin position="123"/>
        <end position="143"/>
    </location>
</feature>
<dbReference type="EMBL" id="LSSL01000337">
    <property type="protein sequence ID" value="OLY84839.1"/>
    <property type="molecule type" value="Genomic_DNA"/>
</dbReference>